<accession>A0A7G9WKT1</accession>
<dbReference type="SUPFAM" id="SSF102705">
    <property type="entry name" value="NIF3 (NGG1p interacting factor 3)-like"/>
    <property type="match status" value="1"/>
</dbReference>
<evidence type="ECO:0000256" key="2">
    <source>
        <dbReference type="ARBA" id="ARBA00022112"/>
    </source>
</evidence>
<name>A0A7G9WKT1_9FIRM</name>
<evidence type="ECO:0000256" key="3">
    <source>
        <dbReference type="ARBA" id="ARBA00022723"/>
    </source>
</evidence>
<dbReference type="EMBL" id="CP060696">
    <property type="protein sequence ID" value="QNO19293.1"/>
    <property type="molecule type" value="Genomic_DNA"/>
</dbReference>
<dbReference type="InterPro" id="IPR036069">
    <property type="entry name" value="DUF34/NIF3_sf"/>
</dbReference>
<evidence type="ECO:0000256" key="4">
    <source>
        <dbReference type="PIRSR" id="PIRSR602678-1"/>
    </source>
</evidence>
<comment type="similarity">
    <text evidence="1">Belongs to the GTP cyclohydrolase I type 2/NIF3 family.</text>
</comment>
<evidence type="ECO:0000313" key="6">
    <source>
        <dbReference type="Proteomes" id="UP000516046"/>
    </source>
</evidence>
<dbReference type="GO" id="GO:0005737">
    <property type="term" value="C:cytoplasm"/>
    <property type="evidence" value="ECO:0007669"/>
    <property type="project" value="TreeGrafter"/>
</dbReference>
<dbReference type="GO" id="GO:0046872">
    <property type="term" value="F:metal ion binding"/>
    <property type="evidence" value="ECO:0007669"/>
    <property type="project" value="UniProtKB-KW"/>
</dbReference>
<dbReference type="NCBIfam" id="TIGR00486">
    <property type="entry name" value="YbgI_SA1388"/>
    <property type="match status" value="1"/>
</dbReference>
<evidence type="ECO:0000313" key="5">
    <source>
        <dbReference type="EMBL" id="QNO19293.1"/>
    </source>
</evidence>
<gene>
    <name evidence="5" type="ORF">H6X83_06765</name>
</gene>
<dbReference type="PANTHER" id="PTHR13799:SF14">
    <property type="entry name" value="GTP CYCLOHYDROLASE 1 TYPE 2 HOMOLOG"/>
    <property type="match status" value="1"/>
</dbReference>
<dbReference type="Proteomes" id="UP000516046">
    <property type="component" value="Chromosome"/>
</dbReference>
<evidence type="ECO:0000256" key="1">
    <source>
        <dbReference type="ARBA" id="ARBA00006964"/>
    </source>
</evidence>
<dbReference type="InterPro" id="IPR002678">
    <property type="entry name" value="DUF34/NIF3"/>
</dbReference>
<dbReference type="PANTHER" id="PTHR13799">
    <property type="entry name" value="NGG1 INTERACTING FACTOR 3"/>
    <property type="match status" value="1"/>
</dbReference>
<feature type="binding site" evidence="4">
    <location>
        <position position="68"/>
    </location>
    <ligand>
        <name>a divalent metal cation</name>
        <dbReference type="ChEBI" id="CHEBI:60240"/>
        <label>1</label>
    </ligand>
</feature>
<organism evidence="5 6">
    <name type="scientific">Caproicibacterium amylolyticum</name>
    <dbReference type="NCBI Taxonomy" id="2766537"/>
    <lineage>
        <taxon>Bacteria</taxon>
        <taxon>Bacillati</taxon>
        <taxon>Bacillota</taxon>
        <taxon>Clostridia</taxon>
        <taxon>Eubacteriales</taxon>
        <taxon>Oscillospiraceae</taxon>
        <taxon>Caproicibacterium</taxon>
    </lineage>
</organism>
<dbReference type="FunFam" id="3.40.1390.30:FF:000001">
    <property type="entry name" value="GTP cyclohydrolase 1 type 2"/>
    <property type="match status" value="1"/>
</dbReference>
<proteinExistence type="inferred from homology"/>
<feature type="binding site" evidence="4">
    <location>
        <position position="102"/>
    </location>
    <ligand>
        <name>a divalent metal cation</name>
        <dbReference type="ChEBI" id="CHEBI:60240"/>
        <label>1</label>
    </ligand>
</feature>
<sequence length="257" mass="28060">MNRMTTGELYDFIDAFAPFGSAMDFDNPGLLVGERSTSVQTVLFSLDITPEVITEGKNIGAQLIISHHPVIFNALKQLKTNTAPYLLAKYGIDAICAHTNLDMAPGGVNTVLAQRLQLKNVRTLSEYAPNLPEALMGELQEPLTPLPFAQQVKQQLHCDGLRYTDGKRLVKTVGLCSGGGTDLLYAAAAAGCEGFVTGESKHNLLLDAEQLQLTLIDAGHFETEDIVMEPLMQKVKEAFPKLYCIKSKVMHSPAHYI</sequence>
<dbReference type="Gene3D" id="3.40.1390.30">
    <property type="entry name" value="NIF3 (NGG1p interacting factor 3)-like"/>
    <property type="match status" value="2"/>
</dbReference>
<feature type="binding site" evidence="4">
    <location>
        <position position="67"/>
    </location>
    <ligand>
        <name>a divalent metal cation</name>
        <dbReference type="ChEBI" id="CHEBI:60240"/>
        <label>1</label>
    </ligand>
</feature>
<keyword evidence="6" id="KW-1185">Reference proteome</keyword>
<protein>
    <recommendedName>
        <fullName evidence="2">GTP cyclohydrolase 1 type 2 homolog</fullName>
    </recommendedName>
</protein>
<feature type="binding site" evidence="4">
    <location>
        <position position="220"/>
    </location>
    <ligand>
        <name>a divalent metal cation</name>
        <dbReference type="ChEBI" id="CHEBI:60240"/>
        <label>1</label>
    </ligand>
</feature>
<dbReference type="Pfam" id="PF01784">
    <property type="entry name" value="DUF34_NIF3"/>
    <property type="match status" value="1"/>
</dbReference>
<reference evidence="5 6" key="1">
    <citation type="submission" date="2020-08" db="EMBL/GenBank/DDBJ databases">
        <authorList>
            <person name="Ren C."/>
            <person name="Gu Y."/>
            <person name="Xu Y."/>
        </authorList>
    </citation>
    <scope>NUCLEOTIDE SEQUENCE [LARGE SCALE GENOMIC DNA]</scope>
    <source>
        <strain evidence="5 6">LBM18003</strain>
    </source>
</reference>
<keyword evidence="3 4" id="KW-0479">Metal-binding</keyword>
<dbReference type="AlphaFoldDB" id="A0A7G9WKT1"/>
<dbReference type="KEGG" id="caml:H6X83_06765"/>
<feature type="binding site" evidence="4">
    <location>
        <position position="224"/>
    </location>
    <ligand>
        <name>a divalent metal cation</name>
        <dbReference type="ChEBI" id="CHEBI:60240"/>
        <label>1</label>
    </ligand>
</feature>